<evidence type="ECO:0000313" key="5">
    <source>
        <dbReference type="Proteomes" id="UP001268864"/>
    </source>
</evidence>
<keyword evidence="1" id="KW-0699">rRNA-binding</keyword>
<keyword evidence="1" id="KW-0694">RNA-binding</keyword>
<evidence type="ECO:0000259" key="3">
    <source>
        <dbReference type="Pfam" id="PF05670"/>
    </source>
</evidence>
<dbReference type="SUPFAM" id="SSF46946">
    <property type="entry name" value="S13-like H2TH domain"/>
    <property type="match status" value="1"/>
</dbReference>
<dbReference type="PANTHER" id="PTHR15239:SF6">
    <property type="entry name" value="RIBOSOME QUALITY CONTROL COMPLEX SUBUNIT NEMF"/>
    <property type="match status" value="1"/>
</dbReference>
<dbReference type="HAMAP" id="MF_00844_A">
    <property type="entry name" value="RqcH_A"/>
    <property type="match status" value="1"/>
</dbReference>
<comment type="similarity">
    <text evidence="1">Belongs to the NEMF family.</text>
</comment>
<keyword evidence="1" id="KW-0820">tRNA-binding</keyword>
<keyword evidence="1" id="KW-0175">Coiled coil</keyword>
<evidence type="ECO:0000256" key="1">
    <source>
        <dbReference type="HAMAP-Rule" id="MF_00844"/>
    </source>
</evidence>
<proteinExistence type="inferred from homology"/>
<dbReference type="Gene3D" id="2.30.310.10">
    <property type="entry name" value="ibrinogen binding protein from staphylococcus aureus domain"/>
    <property type="match status" value="1"/>
</dbReference>
<dbReference type="InterPro" id="IPR010979">
    <property type="entry name" value="Ribosomal_uS13-like_H2TH"/>
</dbReference>
<dbReference type="InterPro" id="IPR008532">
    <property type="entry name" value="NFACT_RNA-bd"/>
</dbReference>
<accession>A0ABU2FSD5</accession>
<protein>
    <recommendedName>
        <fullName evidence="1">Archaeal Rqc2 homolog aRqcH</fullName>
        <shortName evidence="1">aRqcH</shortName>
    </recommendedName>
</protein>
<name>A0ABU2FSD5_9EURY</name>
<reference evidence="4 5" key="1">
    <citation type="submission" date="2022-06" db="EMBL/GenBank/DDBJ databases">
        <title>Halomicroarcula sp. a new haloarchaeum isolate from saline soil.</title>
        <authorList>
            <person name="Strakova D."/>
            <person name="Galisteo C."/>
            <person name="Sanchez-Porro C."/>
            <person name="Ventosa A."/>
        </authorList>
    </citation>
    <scope>NUCLEOTIDE SEQUENCE [LARGE SCALE GENOMIC DNA]</scope>
    <source>
        <strain evidence="4 5">S3CR25-11</strain>
    </source>
</reference>
<dbReference type="EMBL" id="JAMQOS010000004">
    <property type="protein sequence ID" value="MDS0283187.1"/>
    <property type="molecule type" value="Genomic_DNA"/>
</dbReference>
<feature type="region of interest" description="Disordered" evidence="2">
    <location>
        <begin position="457"/>
        <end position="490"/>
    </location>
</feature>
<dbReference type="InterPro" id="IPR043681">
    <property type="entry name" value="RqcH_archaeal"/>
</dbReference>
<dbReference type="PANTHER" id="PTHR15239">
    <property type="entry name" value="NUCLEAR EXPORT MEDIATOR FACTOR NEMF"/>
    <property type="match status" value="1"/>
</dbReference>
<dbReference type="NCBIfam" id="NF041120">
    <property type="entry name" value="RqcH_arch"/>
    <property type="match status" value="1"/>
</dbReference>
<feature type="domain" description="NFACT RNA-binding" evidence="3">
    <location>
        <begin position="505"/>
        <end position="621"/>
    </location>
</feature>
<keyword evidence="5" id="KW-1185">Reference proteome</keyword>
<feature type="coiled-coil region" evidence="1">
    <location>
        <begin position="319"/>
        <end position="353"/>
    </location>
</feature>
<dbReference type="Proteomes" id="UP001268864">
    <property type="component" value="Unassembled WGS sequence"/>
</dbReference>
<sequence>MDHKRELTSVDLAALETELGEYTGAKLDKAYLYADDDLVRLKMRDFDRGRVEFIIELGDVKGAYVASADHVPDAPGRPPDFAMMLRNRLSGADLVRVEQFEFDRILELEFDREDGKTTVVAELFGDGNLAVLDGHGEVVDCLETVRLKSRTVAPGTPYEFPSARFNPLTVDYDGFVARIRDSDADLVRTLATQLNFGGLYGEELCTRAGIDYHEAVEDLTDDQLERLYEVVSEFATVLREGPLDPRVYYADVDGETDEDGEPERRRVDATPVALEEYEHRYSQRFETFNAALDDYFYNFQREEEVEGGGTTRPDFESEIQKYEHIIRQQQEAIDDFEADAQAEREKAELLYARYDLVDDVLSTVQSARAEDVPWDDIEAKFREGAERGIPAAEAVVGVDGSEGTVTLDIDGTRVTVDADTGVEKNADALYKEAKRIEGKKEGAQAAIEDTREDLEAVKERRDQWSADDGDAGSGDREDEADEEPTDWLAEPSIPIRKNEQWYEQFRWFRTSDGYLVLGGRDADDNEQLVQKYLERGDKFFHAQAHGGPVTVLKATGPSEAAKEVDFPQSSLDQAAQFAVSYSSVWKDGKFAGDVYMVDPDQVSKTPESGEYLEKGGFAVRGDRTYFEDTPVGVAVGITCEDRTQVVGGPPAAIEGDVATSVEVEPGQFAQNDIAKRLYRVFKERFTDETFVRKVASPDLIQEFLPPGGSRMVDE</sequence>
<dbReference type="Pfam" id="PF05670">
    <property type="entry name" value="NFACT-R_1"/>
    <property type="match status" value="1"/>
</dbReference>
<dbReference type="RefSeq" id="WP_310901022.1">
    <property type="nucleotide sequence ID" value="NZ_JAMQOS010000004.1"/>
</dbReference>
<feature type="compositionally biased region" description="Acidic residues" evidence="2">
    <location>
        <begin position="465"/>
        <end position="485"/>
    </location>
</feature>
<organism evidence="4 5">
    <name type="scientific">Haloarcula onubensis</name>
    <dbReference type="NCBI Taxonomy" id="2950539"/>
    <lineage>
        <taxon>Archaea</taxon>
        <taxon>Methanobacteriati</taxon>
        <taxon>Methanobacteriota</taxon>
        <taxon>Stenosarchaea group</taxon>
        <taxon>Halobacteria</taxon>
        <taxon>Halobacteriales</taxon>
        <taxon>Haloarculaceae</taxon>
        <taxon>Haloarcula</taxon>
    </lineage>
</organism>
<evidence type="ECO:0000256" key="2">
    <source>
        <dbReference type="SAM" id="MobiDB-lite"/>
    </source>
</evidence>
<keyword evidence="1" id="KW-0648">Protein biosynthesis</keyword>
<comment type="subunit">
    <text evidence="1">Associates with stalled 50S ribosomal subunits.</text>
</comment>
<dbReference type="Pfam" id="PF05833">
    <property type="entry name" value="NFACT_N"/>
    <property type="match status" value="1"/>
</dbReference>
<gene>
    <name evidence="1" type="primary">rqcH</name>
    <name evidence="4" type="ORF">NDI86_13730</name>
</gene>
<comment type="caution">
    <text evidence="4">The sequence shown here is derived from an EMBL/GenBank/DDBJ whole genome shotgun (WGS) entry which is preliminary data.</text>
</comment>
<dbReference type="InterPro" id="IPR051608">
    <property type="entry name" value="RQC_Subunit_NEMF"/>
</dbReference>
<comment type="function">
    <text evidence="1">Probably part of the ribosome quality control system (RQC). May mediate the addition of alanine residues (Ala tailing) to incompletely synthesized nascent chains from stalled ribosomes, leading to their degradation.</text>
</comment>
<evidence type="ECO:0000313" key="4">
    <source>
        <dbReference type="EMBL" id="MDS0283187.1"/>
    </source>
</evidence>